<dbReference type="Gene3D" id="3.30.300.30">
    <property type="match status" value="1"/>
</dbReference>
<evidence type="ECO:0000256" key="2">
    <source>
        <dbReference type="ARBA" id="ARBA00022598"/>
    </source>
</evidence>
<feature type="transmembrane region" description="Helical" evidence="6">
    <location>
        <begin position="305"/>
        <end position="323"/>
    </location>
</feature>
<dbReference type="InterPro" id="IPR002123">
    <property type="entry name" value="Plipid/glycerol_acylTrfase"/>
</dbReference>
<dbReference type="InterPro" id="IPR045851">
    <property type="entry name" value="AMP-bd_C_sf"/>
</dbReference>
<evidence type="ECO:0000313" key="9">
    <source>
        <dbReference type="Proteomes" id="UP001302719"/>
    </source>
</evidence>
<feature type="transmembrane region" description="Helical" evidence="6">
    <location>
        <begin position="329"/>
        <end position="352"/>
    </location>
</feature>
<keyword evidence="2" id="KW-0436">Ligase</keyword>
<dbReference type="GO" id="GO:0016405">
    <property type="term" value="F:CoA-ligase activity"/>
    <property type="evidence" value="ECO:0007669"/>
    <property type="project" value="TreeGrafter"/>
</dbReference>
<comment type="similarity">
    <text evidence="1">Belongs to the ATP-dependent AMP-binding enzyme family.</text>
</comment>
<feature type="transmembrane region" description="Helical" evidence="6">
    <location>
        <begin position="188"/>
        <end position="210"/>
    </location>
</feature>
<dbReference type="InterPro" id="IPR020845">
    <property type="entry name" value="AMP-binding_CS"/>
</dbReference>
<dbReference type="PANTHER" id="PTHR24096:SF149">
    <property type="entry name" value="AMP-BINDING DOMAIN-CONTAINING PROTEIN-RELATED"/>
    <property type="match status" value="1"/>
</dbReference>
<dbReference type="Pfam" id="PF00501">
    <property type="entry name" value="AMP-binding"/>
    <property type="match status" value="1"/>
</dbReference>
<evidence type="ECO:0000256" key="6">
    <source>
        <dbReference type="SAM" id="Phobius"/>
    </source>
</evidence>
<feature type="domain" description="Phospholipid/glycerol acyltransferase" evidence="7">
    <location>
        <begin position="448"/>
        <end position="563"/>
    </location>
</feature>
<dbReference type="Proteomes" id="UP001302719">
    <property type="component" value="Chromosome"/>
</dbReference>
<dbReference type="SUPFAM" id="SSF69593">
    <property type="entry name" value="Glycerol-3-phosphate (1)-acyltransferase"/>
    <property type="match status" value="1"/>
</dbReference>
<organism evidence="8 9">
    <name type="scientific">Candidatus Nitrospira allomarina</name>
    <dbReference type="NCBI Taxonomy" id="3020900"/>
    <lineage>
        <taxon>Bacteria</taxon>
        <taxon>Pseudomonadati</taxon>
        <taxon>Nitrospirota</taxon>
        <taxon>Nitrospiria</taxon>
        <taxon>Nitrospirales</taxon>
        <taxon>Nitrospiraceae</taxon>
        <taxon>Nitrospira</taxon>
    </lineage>
</organism>
<feature type="transmembrane region" description="Helical" evidence="6">
    <location>
        <begin position="392"/>
        <end position="412"/>
    </location>
</feature>
<dbReference type="InterPro" id="IPR000873">
    <property type="entry name" value="AMP-dep_synth/lig_dom"/>
</dbReference>
<dbReference type="SMART" id="SM00563">
    <property type="entry name" value="PlsC"/>
    <property type="match status" value="1"/>
</dbReference>
<dbReference type="Pfam" id="PF01553">
    <property type="entry name" value="Acyltransferase"/>
    <property type="match status" value="1"/>
</dbReference>
<evidence type="ECO:0000256" key="3">
    <source>
        <dbReference type="ARBA" id="ARBA00022692"/>
    </source>
</evidence>
<name>A0AA96GD36_9BACT</name>
<dbReference type="AlphaFoldDB" id="A0AA96GD36"/>
<dbReference type="SUPFAM" id="SSF103473">
    <property type="entry name" value="MFS general substrate transporter"/>
    <property type="match status" value="1"/>
</dbReference>
<dbReference type="CDD" id="cd06173">
    <property type="entry name" value="MFS_MefA_like"/>
    <property type="match status" value="1"/>
</dbReference>
<evidence type="ECO:0000313" key="8">
    <source>
        <dbReference type="EMBL" id="WNM59376.1"/>
    </source>
</evidence>
<dbReference type="EMBL" id="CP116967">
    <property type="protein sequence ID" value="WNM59376.1"/>
    <property type="molecule type" value="Genomic_DNA"/>
</dbReference>
<dbReference type="InterPro" id="IPR036259">
    <property type="entry name" value="MFS_trans_sf"/>
</dbReference>
<accession>A0AA96GD36</accession>
<feature type="transmembrane region" description="Helical" evidence="6">
    <location>
        <begin position="123"/>
        <end position="142"/>
    </location>
</feature>
<keyword evidence="5 6" id="KW-0472">Membrane</keyword>
<feature type="transmembrane region" description="Helical" evidence="6">
    <location>
        <begin position="163"/>
        <end position="182"/>
    </location>
</feature>
<keyword evidence="9" id="KW-1185">Reference proteome</keyword>
<evidence type="ECO:0000256" key="4">
    <source>
        <dbReference type="ARBA" id="ARBA00022989"/>
    </source>
</evidence>
<protein>
    <submittedName>
        <fullName evidence="8">Acyl-[ACP]--phospholipid O-acyltransferase</fullName>
    </submittedName>
</protein>
<reference evidence="8 9" key="1">
    <citation type="submission" date="2023-01" db="EMBL/GenBank/DDBJ databases">
        <title>Cultivation and genomic characterization of new, ubiquitous marine nitrite-oxidizing bacteria from the Nitrospirales.</title>
        <authorList>
            <person name="Mueller A.J."/>
            <person name="Daebeler A."/>
            <person name="Herbold C.W."/>
            <person name="Kirkegaard R.H."/>
            <person name="Daims H."/>
        </authorList>
    </citation>
    <scope>NUCLEOTIDE SEQUENCE [LARGE SCALE GENOMIC DNA]</scope>
    <source>
        <strain evidence="8 9">VA</strain>
    </source>
</reference>
<keyword evidence="4 6" id="KW-1133">Transmembrane helix</keyword>
<dbReference type="GO" id="GO:0016746">
    <property type="term" value="F:acyltransferase activity"/>
    <property type="evidence" value="ECO:0007669"/>
    <property type="project" value="InterPro"/>
</dbReference>
<dbReference type="PROSITE" id="PS00455">
    <property type="entry name" value="AMP_BINDING"/>
    <property type="match status" value="1"/>
</dbReference>
<gene>
    <name evidence="8" type="ORF">PP769_06330</name>
</gene>
<feature type="transmembrane region" description="Helical" evidence="6">
    <location>
        <begin position="241"/>
        <end position="264"/>
    </location>
</feature>
<dbReference type="InterPro" id="IPR042099">
    <property type="entry name" value="ANL_N_sf"/>
</dbReference>
<feature type="transmembrane region" description="Helical" evidence="6">
    <location>
        <begin position="67"/>
        <end position="86"/>
    </location>
</feature>
<dbReference type="Gene3D" id="1.20.1250.20">
    <property type="entry name" value="MFS general substrate transporter like domains"/>
    <property type="match status" value="1"/>
</dbReference>
<feature type="transmembrane region" description="Helical" evidence="6">
    <location>
        <begin position="364"/>
        <end position="386"/>
    </location>
</feature>
<dbReference type="KEGG" id="nall:PP769_06330"/>
<feature type="transmembrane region" description="Helical" evidence="6">
    <location>
        <begin position="276"/>
        <end position="293"/>
    </location>
</feature>
<dbReference type="Gene3D" id="3.40.50.12780">
    <property type="entry name" value="N-terminal domain of ligase-like"/>
    <property type="match status" value="1"/>
</dbReference>
<dbReference type="GO" id="GO:0022857">
    <property type="term" value="F:transmembrane transporter activity"/>
    <property type="evidence" value="ECO:0007669"/>
    <property type="project" value="InterPro"/>
</dbReference>
<dbReference type="InterPro" id="IPR011701">
    <property type="entry name" value="MFS"/>
</dbReference>
<keyword evidence="3 6" id="KW-0812">Transmembrane</keyword>
<evidence type="ECO:0000256" key="1">
    <source>
        <dbReference type="ARBA" id="ARBA00006432"/>
    </source>
</evidence>
<dbReference type="NCBIfam" id="NF006386">
    <property type="entry name" value="PRK08633.1"/>
    <property type="match status" value="1"/>
</dbReference>
<dbReference type="RefSeq" id="WP_312646112.1">
    <property type="nucleotide sequence ID" value="NZ_CP116967.1"/>
</dbReference>
<feature type="transmembrane region" description="Helical" evidence="6">
    <location>
        <begin position="419"/>
        <end position="436"/>
    </location>
</feature>
<dbReference type="PANTHER" id="PTHR24096">
    <property type="entry name" value="LONG-CHAIN-FATTY-ACID--COA LIGASE"/>
    <property type="match status" value="1"/>
</dbReference>
<dbReference type="Pfam" id="PF07690">
    <property type="entry name" value="MFS_1"/>
    <property type="match status" value="1"/>
</dbReference>
<evidence type="ECO:0000256" key="5">
    <source>
        <dbReference type="ARBA" id="ARBA00023136"/>
    </source>
</evidence>
<evidence type="ECO:0000259" key="7">
    <source>
        <dbReference type="SMART" id="SM00563"/>
    </source>
</evidence>
<sequence>MTESSSASPPPAAQSAALRGLLVAQFFGAFNDNAWKLIVALLAIKQAAASVGASGPDFEAASQTTTTQAFVIFTLPLMVVSAFAGVFSDRFSKRTVIVVMKAVEVLLMGAGTAALFWNPLGGVLPLLVLAAMGAQSALFSPSKYGILPELLPHHRLSWGNGQLEMWTFIAIIAGTALAGPLLDLSGQTPWLTGLVLMVCSGIGLWASLFIPTVPRARLEGGVRETWKAAIEALRLDRVLKLGILGSMAFWTLASLVGQDVLIYAKAVLQLSDSLSGLPLAAFGIGVGIGSLLVGKLSAAKVELGYLPLGGTGITASLFALGFGEPQLGGTLMAMGCLGLASGFVVVPLNALIQWRSPADRRGAVIAFANTLVFGGVLLGSLGSGFLSKIGLSASNIFLVSGIGSATLTIWALRVLPEMFIRLILVLFTHTIYRLTITGRDRIPQEGGALLVPNHVSFIDGLLLLATTDRPIRFLVDQHYYDHRVLHPFAKIMGVIPISSNGSPRKILHALRQAGQSLDRGELVCIFPEGQITRTGNLLPFRSGFTRIVKGRDAPIIPINIDRIWGSIFSFIGGRFLAKWPTCFPYPITLSIGDPLPSTTSVEEVRQAVQDLGEAAWRLRKPSRRPLHHSFVWSMRKHPFRLMFGDATTPYVSCFKVLTGAIALARALRPRWEGQHTVGIMLPPSVGGALANVAATLSGRTTVNLNYTLGIQGLEATAKQAGLMTVLTSRIFLKKAKVEFPAYLTPIWIEEIRNTIHLQARLTAALLAIFAPIRILERHCGATIHPSIDDIATIIFSSGSTGEPKGVLLSHFNLDSNVEGIAQVLHLDHNDRLLGILPFFHSFGYLTTLWFPLIHGAGVIYHPSPLDAGPIGDLIHQHRITILLTTPTFLQLYLRRCTPEQFGSLRIVLTGAEKLTDRLLIAFEKRFGIRPIEGYGVTECAPVIAVNCPDFRASGFFQSGSRRGTVGQPLPGVSVRIVDPDTEQPLPIGTPGMLLVKGPNVMEGYLGREDLTAKVIRQGWYTTGDIAALDEDGFITITDRLSRFSKIGGEMIPHGQVENALLEASNAETMVLAVTAVPDERKGEQLVVLHTLEESAIPEILEKVSASGLPNLFIPKRDNFIKVDQIPVLGTGKLDLRTLKQLAQEKLSKAQFP</sequence>
<feature type="transmembrane region" description="Helical" evidence="6">
    <location>
        <begin position="98"/>
        <end position="117"/>
    </location>
</feature>
<dbReference type="SUPFAM" id="SSF56801">
    <property type="entry name" value="Acetyl-CoA synthetase-like"/>
    <property type="match status" value="1"/>
</dbReference>
<dbReference type="CDD" id="cd07989">
    <property type="entry name" value="LPLAT_AGPAT-like"/>
    <property type="match status" value="1"/>
</dbReference>
<proteinExistence type="inferred from homology"/>